<dbReference type="AlphaFoldDB" id="A0A849KS39"/>
<dbReference type="InterPro" id="IPR036388">
    <property type="entry name" value="WH-like_DNA-bd_sf"/>
</dbReference>
<feature type="domain" description="HTH luxR-type" evidence="6">
    <location>
        <begin position="8"/>
        <end position="73"/>
    </location>
</feature>
<dbReference type="Gene3D" id="1.10.10.10">
    <property type="entry name" value="Winged helix-like DNA-binding domain superfamily/Winged helix DNA-binding domain"/>
    <property type="match status" value="1"/>
</dbReference>
<dbReference type="Proteomes" id="UP000574931">
    <property type="component" value="Unassembled WGS sequence"/>
</dbReference>
<evidence type="ECO:0000256" key="1">
    <source>
        <dbReference type="ARBA" id="ARBA00015288"/>
    </source>
</evidence>
<dbReference type="PANTHER" id="PTHR44688">
    <property type="entry name" value="DNA-BINDING TRANSCRIPTIONAL ACTIVATOR DEVR_DOSR"/>
    <property type="match status" value="1"/>
</dbReference>
<evidence type="ECO:0000256" key="3">
    <source>
        <dbReference type="ARBA" id="ARBA00023015"/>
    </source>
</evidence>
<sequence length="283" mass="32188">MQSDGRYRLYSRTVLTAQERNVLYWTAEGKTQWEISVILGIAETTVKTHLKNSRLKLEASNKTHTVVKAIRQSELPLCGRLHWLTIEGKQASAIESKDDLNARTGLRVSGRCPNRPHLAKILQKVDDWIKEAHTPVELFAALDRGCTVLGFDAVMLSCHKSTKEALLLDPTYSTIPLDVMREYKRQNWIENDVLLPHIIGGSRAFIWDSTFDRYRDPRGQGFLQFLKQFRLAAGILVPLEDEEGFKSFVSLHAYFQTQFDLNLIDAVEAFGKNAKKKADELGI</sequence>
<accession>A0A849KS39</accession>
<comment type="caution">
    <text evidence="7">The sequence shown here is derived from an EMBL/GenBank/DDBJ whole genome shotgun (WGS) entry which is preliminary data.</text>
</comment>
<keyword evidence="5" id="KW-0804">Transcription</keyword>
<evidence type="ECO:0000256" key="4">
    <source>
        <dbReference type="ARBA" id="ARBA00023125"/>
    </source>
</evidence>
<dbReference type="PRINTS" id="PR00038">
    <property type="entry name" value="HTHLUXR"/>
</dbReference>
<keyword evidence="8" id="KW-1185">Reference proteome</keyword>
<dbReference type="SUPFAM" id="SSF75516">
    <property type="entry name" value="Pheromone-binding domain of LuxR-like quorum-sensing transcription factors"/>
    <property type="match status" value="1"/>
</dbReference>
<gene>
    <name evidence="7" type="ORF">HKX02_23030</name>
</gene>
<proteinExistence type="predicted"/>
<dbReference type="InterPro" id="IPR016032">
    <property type="entry name" value="Sig_transdc_resp-reg_C-effctor"/>
</dbReference>
<dbReference type="Pfam" id="PF00196">
    <property type="entry name" value="GerE"/>
    <property type="match status" value="1"/>
</dbReference>
<dbReference type="PANTHER" id="PTHR44688:SF16">
    <property type="entry name" value="DNA-BINDING TRANSCRIPTIONAL ACTIVATOR DEVR_DOSR"/>
    <property type="match status" value="1"/>
</dbReference>
<dbReference type="SUPFAM" id="SSF46894">
    <property type="entry name" value="C-terminal effector domain of the bipartite response regulators"/>
    <property type="match status" value="1"/>
</dbReference>
<evidence type="ECO:0000259" key="6">
    <source>
        <dbReference type="PROSITE" id="PS50043"/>
    </source>
</evidence>
<dbReference type="CDD" id="cd06170">
    <property type="entry name" value="LuxR_C_like"/>
    <property type="match status" value="1"/>
</dbReference>
<keyword evidence="3" id="KW-0805">Transcription regulation</keyword>
<dbReference type="Gene3D" id="3.30.450.80">
    <property type="entry name" value="Transcription factor LuxR-like, autoinducer-binding domain"/>
    <property type="match status" value="1"/>
</dbReference>
<dbReference type="InterPro" id="IPR000792">
    <property type="entry name" value="Tscrpt_reg_LuxR_C"/>
</dbReference>
<dbReference type="SMART" id="SM00421">
    <property type="entry name" value="HTH_LUXR"/>
    <property type="match status" value="1"/>
</dbReference>
<reference evidence="7 8" key="1">
    <citation type="submission" date="2020-05" db="EMBL/GenBank/DDBJ databases">
        <title>Draft Genome Sequence of Ochrobactrum soli Isolated from Stable Fly Gut.</title>
        <authorList>
            <person name="Pileggi M.T."/>
            <person name="Vazhakkala L.J."/>
            <person name="Wong C.N."/>
        </authorList>
    </citation>
    <scope>NUCLEOTIDE SEQUENCE [LARGE SCALE GENOMIC DNA]</scope>
    <source>
        <strain evidence="7 8">MTP-C0764</strain>
    </source>
</reference>
<dbReference type="GO" id="GO:0003677">
    <property type="term" value="F:DNA binding"/>
    <property type="evidence" value="ECO:0007669"/>
    <property type="project" value="UniProtKB-KW"/>
</dbReference>
<keyword evidence="4" id="KW-0238">DNA-binding</keyword>
<evidence type="ECO:0000256" key="5">
    <source>
        <dbReference type="ARBA" id="ARBA00023163"/>
    </source>
</evidence>
<dbReference type="InterPro" id="IPR005143">
    <property type="entry name" value="TF_LuxR_autoind-bd_dom"/>
</dbReference>
<dbReference type="InterPro" id="IPR036693">
    <property type="entry name" value="TF_LuxR_autoind-bd_dom_sf"/>
</dbReference>
<name>A0A849KS39_9HYPH</name>
<dbReference type="GO" id="GO:0009372">
    <property type="term" value="P:quorum sensing"/>
    <property type="evidence" value="ECO:0007669"/>
    <property type="project" value="UniProtKB-KW"/>
</dbReference>
<dbReference type="PROSITE" id="PS50043">
    <property type="entry name" value="HTH_LUXR_2"/>
    <property type="match status" value="1"/>
</dbReference>
<keyword evidence="2" id="KW-0673">Quorum sensing</keyword>
<dbReference type="GO" id="GO:0006355">
    <property type="term" value="P:regulation of DNA-templated transcription"/>
    <property type="evidence" value="ECO:0007669"/>
    <property type="project" value="InterPro"/>
</dbReference>
<protein>
    <recommendedName>
        <fullName evidence="1">HTH-type quorum sensing-dependent transcriptional regulator VjbR</fullName>
    </recommendedName>
</protein>
<dbReference type="EMBL" id="JABFCY010000019">
    <property type="protein sequence ID" value="NNU63103.1"/>
    <property type="molecule type" value="Genomic_DNA"/>
</dbReference>
<organism evidence="7 8">
    <name type="scientific">Ochrobactrum soli</name>
    <dbReference type="NCBI Taxonomy" id="2448455"/>
    <lineage>
        <taxon>Bacteria</taxon>
        <taxon>Pseudomonadati</taxon>
        <taxon>Pseudomonadota</taxon>
        <taxon>Alphaproteobacteria</taxon>
        <taxon>Hyphomicrobiales</taxon>
        <taxon>Brucellaceae</taxon>
        <taxon>Brucella/Ochrobactrum group</taxon>
        <taxon>Ochrobactrum</taxon>
    </lineage>
</organism>
<evidence type="ECO:0000256" key="2">
    <source>
        <dbReference type="ARBA" id="ARBA00022654"/>
    </source>
</evidence>
<dbReference type="RefSeq" id="WP_171319475.1">
    <property type="nucleotide sequence ID" value="NZ_JABFCY010000019.1"/>
</dbReference>
<evidence type="ECO:0000313" key="7">
    <source>
        <dbReference type="EMBL" id="NNU63103.1"/>
    </source>
</evidence>
<dbReference type="Pfam" id="PF03472">
    <property type="entry name" value="Autoind_bind"/>
    <property type="match status" value="1"/>
</dbReference>
<evidence type="ECO:0000313" key="8">
    <source>
        <dbReference type="Proteomes" id="UP000574931"/>
    </source>
</evidence>